<dbReference type="Pfam" id="PF01032">
    <property type="entry name" value="FecCD"/>
    <property type="match status" value="1"/>
</dbReference>
<dbReference type="RefSeq" id="WP_425440734.1">
    <property type="nucleotide sequence ID" value="NZ_PZZL01000001.1"/>
</dbReference>
<proteinExistence type="inferred from homology"/>
<accession>A0A2T4ZI98</accession>
<dbReference type="AlphaFoldDB" id="A0A2T4ZI98"/>
<keyword evidence="5 8" id="KW-0812">Transmembrane</keyword>
<comment type="caution">
    <text evidence="9">The sequence shown here is derived from an EMBL/GenBank/DDBJ whole genome shotgun (WGS) entry which is preliminary data.</text>
</comment>
<feature type="transmembrane region" description="Helical" evidence="8">
    <location>
        <begin position="112"/>
        <end position="130"/>
    </location>
</feature>
<dbReference type="Proteomes" id="UP000241808">
    <property type="component" value="Unassembled WGS sequence"/>
</dbReference>
<dbReference type="GO" id="GO:0033214">
    <property type="term" value="P:siderophore-iron import into cell"/>
    <property type="evidence" value="ECO:0007669"/>
    <property type="project" value="TreeGrafter"/>
</dbReference>
<dbReference type="EMBL" id="PZZL01000001">
    <property type="protein sequence ID" value="PTM61694.1"/>
    <property type="molecule type" value="Genomic_DNA"/>
</dbReference>
<dbReference type="PANTHER" id="PTHR30472:SF25">
    <property type="entry name" value="ABC TRANSPORTER PERMEASE PROTEIN MJ0876-RELATED"/>
    <property type="match status" value="1"/>
</dbReference>
<dbReference type="PANTHER" id="PTHR30472">
    <property type="entry name" value="FERRIC ENTEROBACTIN TRANSPORT SYSTEM PERMEASE PROTEIN"/>
    <property type="match status" value="1"/>
</dbReference>
<dbReference type="CDD" id="cd06550">
    <property type="entry name" value="TM_ABC_iron-siderophores_like"/>
    <property type="match status" value="1"/>
</dbReference>
<feature type="transmembrane region" description="Helical" evidence="8">
    <location>
        <begin position="219"/>
        <end position="241"/>
    </location>
</feature>
<keyword evidence="3" id="KW-0813">Transport</keyword>
<feature type="transmembrane region" description="Helical" evidence="8">
    <location>
        <begin position="267"/>
        <end position="296"/>
    </location>
</feature>
<evidence type="ECO:0000256" key="1">
    <source>
        <dbReference type="ARBA" id="ARBA00004651"/>
    </source>
</evidence>
<comment type="subcellular location">
    <subcellularLocation>
        <location evidence="1">Cell membrane</location>
        <topology evidence="1">Multi-pass membrane protein</topology>
    </subcellularLocation>
</comment>
<keyword evidence="7 8" id="KW-0472">Membrane</keyword>
<dbReference type="FunFam" id="1.10.3470.10:FF:000001">
    <property type="entry name" value="Vitamin B12 ABC transporter permease BtuC"/>
    <property type="match status" value="1"/>
</dbReference>
<dbReference type="GO" id="GO:0005886">
    <property type="term" value="C:plasma membrane"/>
    <property type="evidence" value="ECO:0007669"/>
    <property type="project" value="UniProtKB-SubCell"/>
</dbReference>
<dbReference type="Gene3D" id="1.10.3470.10">
    <property type="entry name" value="ABC transporter involved in vitamin B12 uptake, BtuC"/>
    <property type="match status" value="1"/>
</dbReference>
<evidence type="ECO:0000313" key="10">
    <source>
        <dbReference type="Proteomes" id="UP000241808"/>
    </source>
</evidence>
<protein>
    <submittedName>
        <fullName evidence="9">Iron complex transport system permease protein</fullName>
    </submittedName>
</protein>
<dbReference type="GO" id="GO:0022857">
    <property type="term" value="F:transmembrane transporter activity"/>
    <property type="evidence" value="ECO:0007669"/>
    <property type="project" value="InterPro"/>
</dbReference>
<evidence type="ECO:0000256" key="6">
    <source>
        <dbReference type="ARBA" id="ARBA00022989"/>
    </source>
</evidence>
<evidence type="ECO:0000313" key="9">
    <source>
        <dbReference type="EMBL" id="PTM61694.1"/>
    </source>
</evidence>
<feature type="transmembrane region" description="Helical" evidence="8">
    <location>
        <begin position="172"/>
        <end position="198"/>
    </location>
</feature>
<evidence type="ECO:0000256" key="4">
    <source>
        <dbReference type="ARBA" id="ARBA00022475"/>
    </source>
</evidence>
<dbReference type="SUPFAM" id="SSF81345">
    <property type="entry name" value="ABC transporter involved in vitamin B12 uptake, BtuC"/>
    <property type="match status" value="1"/>
</dbReference>
<evidence type="ECO:0000256" key="2">
    <source>
        <dbReference type="ARBA" id="ARBA00007935"/>
    </source>
</evidence>
<organism evidence="9 10">
    <name type="scientific">Phreatobacter oligotrophus</name>
    <dbReference type="NCBI Taxonomy" id="1122261"/>
    <lineage>
        <taxon>Bacteria</taxon>
        <taxon>Pseudomonadati</taxon>
        <taxon>Pseudomonadota</taxon>
        <taxon>Alphaproteobacteria</taxon>
        <taxon>Hyphomicrobiales</taxon>
        <taxon>Phreatobacteraceae</taxon>
        <taxon>Phreatobacter</taxon>
    </lineage>
</organism>
<keyword evidence="10" id="KW-1185">Reference proteome</keyword>
<evidence type="ECO:0000256" key="5">
    <source>
        <dbReference type="ARBA" id="ARBA00022692"/>
    </source>
</evidence>
<gene>
    <name evidence="9" type="ORF">C8P69_101365</name>
</gene>
<feature type="transmembrane region" description="Helical" evidence="8">
    <location>
        <begin position="336"/>
        <end position="355"/>
    </location>
</feature>
<feature type="transmembrane region" description="Helical" evidence="8">
    <location>
        <begin position="308"/>
        <end position="330"/>
    </location>
</feature>
<evidence type="ECO:0000256" key="7">
    <source>
        <dbReference type="ARBA" id="ARBA00023136"/>
    </source>
</evidence>
<keyword evidence="4" id="KW-1003">Cell membrane</keyword>
<sequence>MTLALPSPAVAALFASQRRRIAVAGGVIAVGLALLAVLSLGSGAVRIPPERVVAVLSAWISGDREVLASREALIILSIRVPRLILGALIGAALAVSGALMQGLFRNPLADPGLVGVSSGAALAAGFTIVLGDRILGTVSAQLPFILLPVGAFVGGLASTLILYAIATRHGRTSVAVMLLAGVALGAFAGALTGVLAFVSDDRQLRDLTFWSLGSLSGASWTKVWTVVPLVLPVLLAVPLLARGLNALLLGEAEAFHLGIPVQALKRAVILMVAVAVGASVASAGVIGFVGIVVPHLLRLVFGPDHRTLLPFAALLGAGLLTGADLAARTLVAPAELPIGILTAAIGAPFFLWLLLRRDRSLDS</sequence>
<evidence type="ECO:0000256" key="3">
    <source>
        <dbReference type="ARBA" id="ARBA00022448"/>
    </source>
</evidence>
<name>A0A2T4ZI98_9HYPH</name>
<feature type="transmembrane region" description="Helical" evidence="8">
    <location>
        <begin position="20"/>
        <end position="41"/>
    </location>
</feature>
<dbReference type="InterPro" id="IPR037294">
    <property type="entry name" value="ABC_BtuC-like"/>
</dbReference>
<feature type="transmembrane region" description="Helical" evidence="8">
    <location>
        <begin position="142"/>
        <end position="166"/>
    </location>
</feature>
<reference evidence="9 10" key="1">
    <citation type="submission" date="2018-04" db="EMBL/GenBank/DDBJ databases">
        <title>Genomic Encyclopedia of Archaeal and Bacterial Type Strains, Phase II (KMG-II): from individual species to whole genera.</title>
        <authorList>
            <person name="Goeker M."/>
        </authorList>
    </citation>
    <scope>NUCLEOTIDE SEQUENCE [LARGE SCALE GENOMIC DNA]</scope>
    <source>
        <strain evidence="9 10">DSM 25521</strain>
    </source>
</reference>
<comment type="similarity">
    <text evidence="2">Belongs to the binding-protein-dependent transport system permease family. FecCD subfamily.</text>
</comment>
<feature type="transmembrane region" description="Helical" evidence="8">
    <location>
        <begin position="83"/>
        <end position="100"/>
    </location>
</feature>
<dbReference type="InterPro" id="IPR000522">
    <property type="entry name" value="ABC_transptr_permease_BtuC"/>
</dbReference>
<evidence type="ECO:0000256" key="8">
    <source>
        <dbReference type="SAM" id="Phobius"/>
    </source>
</evidence>
<keyword evidence="6 8" id="KW-1133">Transmembrane helix</keyword>